<reference evidence="1 2" key="1">
    <citation type="submission" date="2017-06" db="EMBL/GenBank/DDBJ databases">
        <authorList>
            <person name="Kim H.J."/>
            <person name="Triplett B.A."/>
        </authorList>
    </citation>
    <scope>NUCLEOTIDE SEQUENCE [LARGE SCALE GENOMIC DNA]</scope>
    <source>
        <strain evidence="1 2">DSM 13116</strain>
    </source>
</reference>
<name>A0A239B3U2_9BACT</name>
<dbReference type="AlphaFoldDB" id="A0A239B3U2"/>
<dbReference type="Proteomes" id="UP000198324">
    <property type="component" value="Unassembled WGS sequence"/>
</dbReference>
<dbReference type="EMBL" id="FZOC01000004">
    <property type="protein sequence ID" value="SNS02635.1"/>
    <property type="molecule type" value="Genomic_DNA"/>
</dbReference>
<sequence length="201" mass="21693">MPGHRELVIRADEDALKSLAPLVREGVEMRVSDQASLRRTLIEDLGLDERCVDTRIQAVFLDGSPVDDIDADHAREGCTLALAGALPGVAGICMQRGSRIGVFREGITHAAEHAASQSPKPLRITVKLFNVIAEECLAQVLARGAQLRAGRLAELLDARPDALVDAAFVLDGAPLDRQRLVTTLRGQDSPLRLVARAVERP</sequence>
<organism evidence="1 2">
    <name type="scientific">Humidesulfovibrio mexicanus</name>
    <dbReference type="NCBI Taxonomy" id="147047"/>
    <lineage>
        <taxon>Bacteria</taxon>
        <taxon>Pseudomonadati</taxon>
        <taxon>Thermodesulfobacteriota</taxon>
        <taxon>Desulfovibrionia</taxon>
        <taxon>Desulfovibrionales</taxon>
        <taxon>Desulfovibrionaceae</taxon>
        <taxon>Humidesulfovibrio</taxon>
    </lineage>
</organism>
<evidence type="ECO:0000313" key="1">
    <source>
        <dbReference type="EMBL" id="SNS02635.1"/>
    </source>
</evidence>
<keyword evidence="2" id="KW-1185">Reference proteome</keyword>
<dbReference type="OrthoDB" id="5396767at2"/>
<evidence type="ECO:0000313" key="2">
    <source>
        <dbReference type="Proteomes" id="UP000198324"/>
    </source>
</evidence>
<protein>
    <submittedName>
        <fullName evidence="1">Uncharacterized protein</fullName>
    </submittedName>
</protein>
<accession>A0A239B3U2</accession>
<gene>
    <name evidence="1" type="ORF">SAMN04488503_2417</name>
</gene>
<dbReference type="RefSeq" id="WP_089274612.1">
    <property type="nucleotide sequence ID" value="NZ_FZOC01000004.1"/>
</dbReference>
<proteinExistence type="predicted"/>